<proteinExistence type="predicted"/>
<keyword evidence="1" id="KW-1133">Transmembrane helix</keyword>
<keyword evidence="1" id="KW-0472">Membrane</keyword>
<gene>
    <name evidence="2" type="ORF">GCM10010357_66340</name>
</gene>
<evidence type="ECO:0000313" key="3">
    <source>
        <dbReference type="Proteomes" id="UP001500879"/>
    </source>
</evidence>
<dbReference type="EMBL" id="BAAABX010000084">
    <property type="protein sequence ID" value="GAA0435606.1"/>
    <property type="molecule type" value="Genomic_DNA"/>
</dbReference>
<evidence type="ECO:0000256" key="1">
    <source>
        <dbReference type="SAM" id="Phobius"/>
    </source>
</evidence>
<evidence type="ECO:0008006" key="4">
    <source>
        <dbReference type="Google" id="ProtNLM"/>
    </source>
</evidence>
<dbReference type="Proteomes" id="UP001500879">
    <property type="component" value="Unassembled WGS sequence"/>
</dbReference>
<protein>
    <recommendedName>
        <fullName evidence="4">DUF3099 domain-containing protein</fullName>
    </recommendedName>
</protein>
<sequence length="85" mass="8801">MPDIPDTSEANSSAPWRKKRDVDLAAFITAAILASAVILILALTSNPTGAVAVTVPVCLFGAWVKLRRPPSGKAERAEAKGADGS</sequence>
<feature type="transmembrane region" description="Helical" evidence="1">
    <location>
        <begin position="24"/>
        <end position="43"/>
    </location>
</feature>
<dbReference type="RefSeq" id="WP_344032334.1">
    <property type="nucleotide sequence ID" value="NZ_BAAABX010000084.1"/>
</dbReference>
<keyword evidence="1" id="KW-0812">Transmembrane</keyword>
<feature type="transmembrane region" description="Helical" evidence="1">
    <location>
        <begin position="49"/>
        <end position="66"/>
    </location>
</feature>
<evidence type="ECO:0000313" key="2">
    <source>
        <dbReference type="EMBL" id="GAA0435606.1"/>
    </source>
</evidence>
<organism evidence="2 3">
    <name type="scientific">Streptomyces luteireticuli</name>
    <dbReference type="NCBI Taxonomy" id="173858"/>
    <lineage>
        <taxon>Bacteria</taxon>
        <taxon>Bacillati</taxon>
        <taxon>Actinomycetota</taxon>
        <taxon>Actinomycetes</taxon>
        <taxon>Kitasatosporales</taxon>
        <taxon>Streptomycetaceae</taxon>
        <taxon>Streptomyces</taxon>
    </lineage>
</organism>
<accession>A0ABP3J069</accession>
<reference evidence="3" key="1">
    <citation type="journal article" date="2019" name="Int. J. Syst. Evol. Microbiol.">
        <title>The Global Catalogue of Microorganisms (GCM) 10K type strain sequencing project: providing services to taxonomists for standard genome sequencing and annotation.</title>
        <authorList>
            <consortium name="The Broad Institute Genomics Platform"/>
            <consortium name="The Broad Institute Genome Sequencing Center for Infectious Disease"/>
            <person name="Wu L."/>
            <person name="Ma J."/>
        </authorList>
    </citation>
    <scope>NUCLEOTIDE SEQUENCE [LARGE SCALE GENOMIC DNA]</scope>
    <source>
        <strain evidence="3">JCM 4788</strain>
    </source>
</reference>
<keyword evidence="3" id="KW-1185">Reference proteome</keyword>
<comment type="caution">
    <text evidence="2">The sequence shown here is derived from an EMBL/GenBank/DDBJ whole genome shotgun (WGS) entry which is preliminary data.</text>
</comment>
<name>A0ABP3J069_9ACTN</name>